<reference evidence="1 2" key="1">
    <citation type="submission" date="2024-04" db="EMBL/GenBank/DDBJ databases">
        <title>draft genome sequnece of Flavobacterium buctense JCM 30750.</title>
        <authorList>
            <person name="Kim D.-U."/>
        </authorList>
    </citation>
    <scope>NUCLEOTIDE SEQUENCE [LARGE SCALE GENOMIC DNA]</scope>
    <source>
        <strain evidence="1 2">JCM 30750</strain>
    </source>
</reference>
<gene>
    <name evidence="1" type="ORF">WMW71_04215</name>
</gene>
<evidence type="ECO:0008006" key="3">
    <source>
        <dbReference type="Google" id="ProtNLM"/>
    </source>
</evidence>
<dbReference type="Proteomes" id="UP001491349">
    <property type="component" value="Unassembled WGS sequence"/>
</dbReference>
<proteinExistence type="predicted"/>
<comment type="caution">
    <text evidence="1">The sequence shown here is derived from an EMBL/GenBank/DDBJ whole genome shotgun (WGS) entry which is preliminary data.</text>
</comment>
<keyword evidence="2" id="KW-1185">Reference proteome</keyword>
<sequence length="269" mass="31077">MHKVSLYDYYSFGFNYYILMNDSSHKTVEEFAKDIIRYSDFINDLDLKVTKSLLKMYGWNDNIKALNKLNVGTKKKKVVEPTLYDKIIELIKKADPTLDAELSIKTGYLLKEKRISTDKLIDEIDSIFSIATFLHLPDVARFDFIESGKCLAFDRNTASAFHSLRGTEDVLKFYYSNLTGKVATDTQTWGNFHSEIEAQITAGNIIPHPPKELMQNLNSLRIYYRNKTQHPQLIYDADEAQDLMFNCIKCVNEIIKDLKSRGIINDLPF</sequence>
<accession>A0ABU9DZA8</accession>
<evidence type="ECO:0000313" key="1">
    <source>
        <dbReference type="EMBL" id="MEK8179538.1"/>
    </source>
</evidence>
<dbReference type="RefSeq" id="WP_187660025.1">
    <property type="nucleotide sequence ID" value="NZ_JACTAB010000003.1"/>
</dbReference>
<organism evidence="1 2">
    <name type="scientific">Flavobacterium buctense</name>
    <dbReference type="NCBI Taxonomy" id="1648146"/>
    <lineage>
        <taxon>Bacteria</taxon>
        <taxon>Pseudomonadati</taxon>
        <taxon>Bacteroidota</taxon>
        <taxon>Flavobacteriia</taxon>
        <taxon>Flavobacteriales</taxon>
        <taxon>Flavobacteriaceae</taxon>
        <taxon>Flavobacterium</taxon>
    </lineage>
</organism>
<evidence type="ECO:0000313" key="2">
    <source>
        <dbReference type="Proteomes" id="UP001491349"/>
    </source>
</evidence>
<protein>
    <recommendedName>
        <fullName evidence="3">HEPN domain-containing protein</fullName>
    </recommendedName>
</protein>
<dbReference type="EMBL" id="JBBPCB010000002">
    <property type="protein sequence ID" value="MEK8179538.1"/>
    <property type="molecule type" value="Genomic_DNA"/>
</dbReference>
<name>A0ABU9DZA8_9FLAO</name>